<name>R9CG12_9CLOT</name>
<evidence type="ECO:0008006" key="3">
    <source>
        <dbReference type="Google" id="ProtNLM"/>
    </source>
</evidence>
<comment type="caution">
    <text evidence="1">The sequence shown here is derived from an EMBL/GenBank/DDBJ whole genome shotgun (WGS) entry which is preliminary data.</text>
</comment>
<dbReference type="EMBL" id="ASRV01000002">
    <property type="protein sequence ID" value="EOR28279.1"/>
    <property type="molecule type" value="Genomic_DNA"/>
</dbReference>
<gene>
    <name evidence="1" type="ORF">A500_00025</name>
</gene>
<accession>R9CG12</accession>
<dbReference type="Proteomes" id="UP000013988">
    <property type="component" value="Unassembled WGS sequence"/>
</dbReference>
<evidence type="ECO:0000313" key="1">
    <source>
        <dbReference type="EMBL" id="EOR28279.1"/>
    </source>
</evidence>
<proteinExistence type="predicted"/>
<sequence length="72" mass="7939">MIERSAKMTFKDVSGKKVNLIVKDVKEDVLDADISDLMDSVLTNKLIKTEAGDLVEMVEAKVINKETTTVAL</sequence>
<dbReference type="AlphaFoldDB" id="R9CG12"/>
<dbReference type="RefSeq" id="WP_016205548.1">
    <property type="nucleotide sequence ID" value="NZ_ASRV01000002.1"/>
</dbReference>
<protein>
    <recommendedName>
        <fullName evidence="3">DUF2922 domain-containing protein</fullName>
    </recommendedName>
</protein>
<dbReference type="PATRIC" id="fig|1202534.3.peg.5"/>
<dbReference type="OrthoDB" id="9795264at2"/>
<reference evidence="1 2" key="1">
    <citation type="submission" date="2013-03" db="EMBL/GenBank/DDBJ databases">
        <title>Whole genome shotgun sequencing of Clostridium sartagoforme AAU1.</title>
        <authorList>
            <person name="Joshi C.G."/>
            <person name="Duggirala S.M."/>
            <person name="Nathani N.M."/>
            <person name="Bhatt V.D."/>
            <person name="Patel A.K."/>
            <person name="Pandya P.R."/>
            <person name="KaPatel J.A."/>
        </authorList>
    </citation>
    <scope>NUCLEOTIDE SEQUENCE [LARGE SCALE GENOMIC DNA]</scope>
    <source>
        <strain evidence="1 2">AAU1</strain>
    </source>
</reference>
<dbReference type="InterPro" id="IPR021321">
    <property type="entry name" value="DUF2922"/>
</dbReference>
<dbReference type="Pfam" id="PF11148">
    <property type="entry name" value="DUF2922"/>
    <property type="match status" value="1"/>
</dbReference>
<keyword evidence="2" id="KW-1185">Reference proteome</keyword>
<evidence type="ECO:0000313" key="2">
    <source>
        <dbReference type="Proteomes" id="UP000013988"/>
    </source>
</evidence>
<organism evidence="1 2">
    <name type="scientific">Clostridium sartagoforme AAU1</name>
    <dbReference type="NCBI Taxonomy" id="1202534"/>
    <lineage>
        <taxon>Bacteria</taxon>
        <taxon>Bacillati</taxon>
        <taxon>Bacillota</taxon>
        <taxon>Clostridia</taxon>
        <taxon>Eubacteriales</taxon>
        <taxon>Clostridiaceae</taxon>
        <taxon>Clostridium</taxon>
    </lineage>
</organism>